<accession>A0A1C7NJ56</accession>
<keyword evidence="7" id="KW-0256">Endoplasmic reticulum</keyword>
<proteinExistence type="inferred from homology"/>
<evidence type="ECO:0000256" key="4">
    <source>
        <dbReference type="ARBA" id="ARBA00022729"/>
    </source>
</evidence>
<feature type="transmembrane region" description="Helical" evidence="7">
    <location>
        <begin position="111"/>
        <end position="132"/>
    </location>
</feature>
<dbReference type="Proteomes" id="UP000093000">
    <property type="component" value="Unassembled WGS sequence"/>
</dbReference>
<dbReference type="InterPro" id="IPR007217">
    <property type="entry name" value="Per1-like"/>
</dbReference>
<keyword evidence="9" id="KW-1185">Reference proteome</keyword>
<comment type="caution">
    <text evidence="7">Lacks conserved residue(s) required for the propagation of feature annotation.</text>
</comment>
<comment type="similarity">
    <text evidence="7">Belongs to the PGAP3 family.</text>
</comment>
<dbReference type="Pfam" id="PF04080">
    <property type="entry name" value="Per1"/>
    <property type="match status" value="1"/>
</dbReference>
<feature type="transmembrane region" description="Helical" evidence="7">
    <location>
        <begin position="79"/>
        <end position="99"/>
    </location>
</feature>
<dbReference type="STRING" id="101091.A0A1C7NJ56"/>
<evidence type="ECO:0000256" key="5">
    <source>
        <dbReference type="ARBA" id="ARBA00022989"/>
    </source>
</evidence>
<comment type="function">
    <text evidence="7">Involved in the lipid remodeling steps of GPI-anchor maturation.</text>
</comment>
<feature type="transmembrane region" description="Helical" evidence="7">
    <location>
        <begin position="47"/>
        <end position="67"/>
    </location>
</feature>
<comment type="caution">
    <text evidence="8">The sequence shown here is derived from an EMBL/GenBank/DDBJ whole genome shotgun (WGS) entry which is preliminary data.</text>
</comment>
<keyword evidence="5 7" id="KW-1133">Transmembrane helix</keyword>
<reference evidence="8 9" key="1">
    <citation type="submission" date="2016-03" db="EMBL/GenBank/DDBJ databases">
        <title>Choanephora cucurbitarum.</title>
        <authorList>
            <person name="Min B."/>
            <person name="Park H."/>
            <person name="Park J.-H."/>
            <person name="Shin H.-D."/>
            <person name="Choi I.-G."/>
        </authorList>
    </citation>
    <scope>NUCLEOTIDE SEQUENCE [LARGE SCALE GENOMIC DNA]</scope>
    <source>
        <strain evidence="8 9">KUS-F28377</strain>
    </source>
</reference>
<dbReference type="GO" id="GO:0005789">
    <property type="term" value="C:endoplasmic reticulum membrane"/>
    <property type="evidence" value="ECO:0007669"/>
    <property type="project" value="UniProtKB-SubCell"/>
</dbReference>
<keyword evidence="4" id="KW-0732">Signal</keyword>
<dbReference type="PANTHER" id="PTHR13148:SF0">
    <property type="entry name" value="POST-GPI ATTACHMENT TO PROTEINS FACTOR 3"/>
    <property type="match status" value="1"/>
</dbReference>
<keyword evidence="6 7" id="KW-0472">Membrane</keyword>
<dbReference type="GO" id="GO:0016788">
    <property type="term" value="F:hydrolase activity, acting on ester bonds"/>
    <property type="evidence" value="ECO:0007669"/>
    <property type="project" value="TreeGrafter"/>
</dbReference>
<keyword evidence="2 7" id="KW-0337">GPI-anchor biosynthesis</keyword>
<evidence type="ECO:0000256" key="1">
    <source>
        <dbReference type="ARBA" id="ARBA00004127"/>
    </source>
</evidence>
<dbReference type="EMBL" id="LUGH01000111">
    <property type="protein sequence ID" value="OBZ89133.1"/>
    <property type="molecule type" value="Genomic_DNA"/>
</dbReference>
<dbReference type="OrthoDB" id="419770at2759"/>
<keyword evidence="3 7" id="KW-0812">Transmembrane</keyword>
<evidence type="ECO:0000313" key="9">
    <source>
        <dbReference type="Proteomes" id="UP000093000"/>
    </source>
</evidence>
<dbReference type="PANTHER" id="PTHR13148">
    <property type="entry name" value="PER1-RELATED"/>
    <property type="match status" value="1"/>
</dbReference>
<dbReference type="InParanoid" id="A0A1C7NJ56"/>
<organism evidence="8 9">
    <name type="scientific">Choanephora cucurbitarum</name>
    <dbReference type="NCBI Taxonomy" id="101091"/>
    <lineage>
        <taxon>Eukaryota</taxon>
        <taxon>Fungi</taxon>
        <taxon>Fungi incertae sedis</taxon>
        <taxon>Mucoromycota</taxon>
        <taxon>Mucoromycotina</taxon>
        <taxon>Mucoromycetes</taxon>
        <taxon>Mucorales</taxon>
        <taxon>Mucorineae</taxon>
        <taxon>Choanephoraceae</taxon>
        <taxon>Choanephoroideae</taxon>
        <taxon>Choanephora</taxon>
    </lineage>
</organism>
<evidence type="ECO:0000256" key="2">
    <source>
        <dbReference type="ARBA" id="ARBA00022502"/>
    </source>
</evidence>
<evidence type="ECO:0000313" key="8">
    <source>
        <dbReference type="EMBL" id="OBZ89133.1"/>
    </source>
</evidence>
<feature type="transmembrane region" description="Helical" evidence="7">
    <location>
        <begin position="144"/>
        <end position="163"/>
    </location>
</feature>
<gene>
    <name evidence="8" type="primary">PER1</name>
    <name evidence="8" type="ORF">A0J61_02804</name>
</gene>
<sequence>MKIQGPENCRYECMQKITDYSIQHHKTIYQYFGKWPFYRAFGIQEPASVLFSIGNGLVQAYAFMQLWRHVPSTYFLRPWMLLYTIIGTLQVLVWIGWYAQQKADPDAVNRSYAHLAVISGVGVSLALCLELFDFPPLWRVFDAHSLWHLSTIPLTAIWYQFLLEDMRFETGLQHHPIPSIP</sequence>
<comment type="subcellular location">
    <subcellularLocation>
        <location evidence="1">Endomembrane system</location>
        <topology evidence="1">Multi-pass membrane protein</topology>
    </subcellularLocation>
    <subcellularLocation>
        <location evidence="7">Endoplasmic reticulum membrane</location>
        <topology evidence="7">Multi-pass membrane protein</topology>
    </subcellularLocation>
</comment>
<name>A0A1C7NJ56_9FUNG</name>
<dbReference type="GO" id="GO:0006506">
    <property type="term" value="P:GPI anchor biosynthetic process"/>
    <property type="evidence" value="ECO:0007669"/>
    <property type="project" value="UniProtKB-KW"/>
</dbReference>
<protein>
    <recommendedName>
        <fullName evidence="7">Post-GPI attachment to proteins factor 3</fullName>
    </recommendedName>
</protein>
<evidence type="ECO:0000256" key="7">
    <source>
        <dbReference type="RuleBase" id="RU365066"/>
    </source>
</evidence>
<evidence type="ECO:0000256" key="3">
    <source>
        <dbReference type="ARBA" id="ARBA00022692"/>
    </source>
</evidence>
<dbReference type="AlphaFoldDB" id="A0A1C7NJ56"/>
<evidence type="ECO:0000256" key="6">
    <source>
        <dbReference type="ARBA" id="ARBA00023136"/>
    </source>
</evidence>